<proteinExistence type="predicted"/>
<evidence type="ECO:0000313" key="2">
    <source>
        <dbReference type="Proteomes" id="UP000765509"/>
    </source>
</evidence>
<protein>
    <submittedName>
        <fullName evidence="1">Uncharacterized protein</fullName>
    </submittedName>
</protein>
<reference evidence="1" key="1">
    <citation type="submission" date="2021-03" db="EMBL/GenBank/DDBJ databases">
        <title>Draft genome sequence of rust myrtle Austropuccinia psidii MF-1, a brazilian biotype.</title>
        <authorList>
            <person name="Quecine M.C."/>
            <person name="Pachon D.M.R."/>
            <person name="Bonatelli M.L."/>
            <person name="Correr F.H."/>
            <person name="Franceschini L.M."/>
            <person name="Leite T.F."/>
            <person name="Margarido G.R.A."/>
            <person name="Almeida C.A."/>
            <person name="Ferrarezi J.A."/>
            <person name="Labate C.A."/>
        </authorList>
    </citation>
    <scope>NUCLEOTIDE SEQUENCE</scope>
    <source>
        <strain evidence="1">MF-1</strain>
    </source>
</reference>
<gene>
    <name evidence="1" type="ORF">O181_104525</name>
</gene>
<evidence type="ECO:0000313" key="1">
    <source>
        <dbReference type="EMBL" id="MBW0564810.1"/>
    </source>
</evidence>
<dbReference type="EMBL" id="AVOT02076373">
    <property type="protein sequence ID" value="MBW0564810.1"/>
    <property type="molecule type" value="Genomic_DNA"/>
</dbReference>
<keyword evidence="2" id="KW-1185">Reference proteome</keyword>
<name>A0A9Q3JK26_9BASI</name>
<comment type="caution">
    <text evidence="1">The sequence shown here is derived from an EMBL/GenBank/DDBJ whole genome shotgun (WGS) entry which is preliminary data.</text>
</comment>
<dbReference type="AlphaFoldDB" id="A0A9Q3JK26"/>
<dbReference type="Proteomes" id="UP000765509">
    <property type="component" value="Unassembled WGS sequence"/>
</dbReference>
<sequence>MVGWQHSLRPPAWEVRWCDVVWFGGPFTRVVKPGGGVVHGFCGSFCWVVSPVLLGPYGLQTSGYAGPNLKLALVGCGCVVESRGVWVEQLEIGERENRK</sequence>
<organism evidence="1 2">
    <name type="scientific">Austropuccinia psidii MF-1</name>
    <dbReference type="NCBI Taxonomy" id="1389203"/>
    <lineage>
        <taxon>Eukaryota</taxon>
        <taxon>Fungi</taxon>
        <taxon>Dikarya</taxon>
        <taxon>Basidiomycota</taxon>
        <taxon>Pucciniomycotina</taxon>
        <taxon>Pucciniomycetes</taxon>
        <taxon>Pucciniales</taxon>
        <taxon>Sphaerophragmiaceae</taxon>
        <taxon>Austropuccinia</taxon>
    </lineage>
</organism>
<accession>A0A9Q3JK26</accession>